<feature type="non-terminal residue" evidence="1">
    <location>
        <position position="1"/>
    </location>
</feature>
<dbReference type="Gene3D" id="2.60.120.200">
    <property type="match status" value="1"/>
</dbReference>
<protein>
    <submittedName>
        <fullName evidence="1">Uncharacterized protein</fullName>
    </submittedName>
</protein>
<evidence type="ECO:0000313" key="1">
    <source>
        <dbReference type="EMBL" id="KKN01331.1"/>
    </source>
</evidence>
<accession>A0A0F9PJZ0</accession>
<reference evidence="1" key="1">
    <citation type="journal article" date="2015" name="Nature">
        <title>Complex archaea that bridge the gap between prokaryotes and eukaryotes.</title>
        <authorList>
            <person name="Spang A."/>
            <person name="Saw J.H."/>
            <person name="Jorgensen S.L."/>
            <person name="Zaremba-Niedzwiedzka K."/>
            <person name="Martijn J."/>
            <person name="Lind A.E."/>
            <person name="van Eijk R."/>
            <person name="Schleper C."/>
            <person name="Guy L."/>
            <person name="Ettema T.J."/>
        </authorList>
    </citation>
    <scope>NUCLEOTIDE SEQUENCE</scope>
</reference>
<sequence>VEMNAHLSEGWYFFVATYDGRGGASAHLGMKIYVDSVYVWNNFDITIPGYVQMRNTSADVLIGAIESSAGNISKFWEDKLDNIAVFDKELTVSEISDLYDTTADAYEITTVFTEDELSGIQYVQSADTMFLVSEDRPPQKLQRSGHTDWTVASATYDNGPFLDENVATTTLTTNLATGTITITANKDLFESGHVGALWRIRHPRDDAKLSGSLAADGSSASIDCEGDYSFVTNGTWTAEVYLEKTRDNGQVWETVPESFVNSADNDNIDLSSNEPDSGYKYRVTMDNRSSGTATYAFTVFNHMHTGIVRITSYTSPTSVSAIVLSTLGASNTTTNYWSEGAWSPKNGYPETIEFHEFRLWYGGNNKYPQTLWASRVDDYEDMEEGTLDTDALIYTIPNQNPIQWLKSQTYLMIGSLGGAGRMGEQDEAMAPTVQPQFLQQTTDGCKYNQAVMAGDAILYLERGGRKIREFVYNFERDKFVSPDMTVLAEHITGDGIVEMAYQSRPDSTLWCVREDGDFPSLTYNRSQEVVGWAHNVTDGDVESVAVIPGMDEDEVWFVINRAIGTTTLRYIERMQPRDWGTSQSDCFFVDSGLTWDGGDTVVVASATQASPCVITVSTWPTDGDGNNIADGDQIKFVVAAGMTELDGNIYTMDDAVVASKTFSLNNSSNTADIDSTSYTFFSTSSTCQRFENTFTGFGHLAGETVAVLADGIAQSVKIVSSTTTGFTLSVWANKVHAGLPYTSILQTMPIVITNQEGSTAGSKKRVSNVAINFHESLGFDYGIEGDVESCFTESTLFSGWKSLGFQYGYTREANIYLESDEPLPGIIRAIIPTVTVTE</sequence>
<gene>
    <name evidence="1" type="ORF">LCGC14_1128770</name>
</gene>
<dbReference type="InterPro" id="IPR042302">
    <property type="entry name" value="E1_FCCH_sf"/>
</dbReference>
<name>A0A0F9PJZ0_9ZZZZ</name>
<comment type="caution">
    <text evidence="1">The sequence shown here is derived from an EMBL/GenBank/DDBJ whole genome shotgun (WGS) entry which is preliminary data.</text>
</comment>
<dbReference type="EMBL" id="LAZR01005273">
    <property type="protein sequence ID" value="KKN01331.1"/>
    <property type="molecule type" value="Genomic_DNA"/>
</dbReference>
<proteinExistence type="predicted"/>
<dbReference type="InterPro" id="IPR013320">
    <property type="entry name" value="ConA-like_dom_sf"/>
</dbReference>
<dbReference type="SUPFAM" id="SSF49899">
    <property type="entry name" value="Concanavalin A-like lectins/glucanases"/>
    <property type="match status" value="1"/>
</dbReference>
<dbReference type="Gene3D" id="2.40.30.180">
    <property type="entry name" value="Ubiquitin-activating enzyme E1, FCCH domain"/>
    <property type="match status" value="1"/>
</dbReference>
<organism evidence="1">
    <name type="scientific">marine sediment metagenome</name>
    <dbReference type="NCBI Taxonomy" id="412755"/>
    <lineage>
        <taxon>unclassified sequences</taxon>
        <taxon>metagenomes</taxon>
        <taxon>ecological metagenomes</taxon>
    </lineage>
</organism>
<dbReference type="AlphaFoldDB" id="A0A0F9PJZ0"/>